<keyword evidence="10 12" id="KW-0472">Membrane</keyword>
<dbReference type="EMBL" id="CP031194">
    <property type="protein sequence ID" value="AXG76615.1"/>
    <property type="molecule type" value="Genomic_DNA"/>
</dbReference>
<dbReference type="InterPro" id="IPR001996">
    <property type="entry name" value="PTS_IIB_1"/>
</dbReference>
<evidence type="ECO:0000256" key="12">
    <source>
        <dbReference type="SAM" id="Phobius"/>
    </source>
</evidence>
<evidence type="ECO:0000256" key="5">
    <source>
        <dbReference type="ARBA" id="ARBA00022679"/>
    </source>
</evidence>
<dbReference type="InterPro" id="IPR018113">
    <property type="entry name" value="PTrfase_EIIB_Cys"/>
</dbReference>
<sequence>MTTTSKNKYASIAEEVLKGVGGKDNVRSLAHCATRLRFVLVDPAKADKAAVESTGGVITVVEAGGQFQVVIGNTVAKVYEEALAQGVETGGAGSGSGSSGNLLARTIDLVTSIFTPFLWVLAAVGLLKAFLTVAVKISPDFGTTSTYAIWFSAADAAFQFLPILLAVTAAKRFKANQFTSMAIAAALVYSATIAVMPGPDGTSVTLQAFGQGGGELTFLGIPVVMVSYLSAVIPTILAVYFQSHVERLAERVTPEVVRNFATPLITLAVVVPVTFLAIGPASTWIGDGLASGVDWLWGVAPWAAGGVFAGLWQVLVLFGVHWAFVPIIVQQLANTGHTEMTAALFAPVLAQAAATFAVFLRTRDRDLKLVAGPAAISAFLAGITEPAIYGVTLRLKRPFVFACVGGAVGGAIAASGGSAAEGFVFPAAITLTATLGIGNFTLQLIGCAVAMVVAFALTMIVGFKDLPAAAGATTTPDVAEAVVAEDVVATLQTPVAGKVVPLDEVPDQVFASGAMGSGLAVIPSEGKVYAPLSGTLLSVMPHAFGIRSDTGVEVLVHIGLNTVELKGRGFTPAVTQGQRVNAGDLLTDVDLQVITDAGYNPITVLIVTDPGSHTAVVPTATGDVQPRNAALELIG</sequence>
<evidence type="ECO:0000259" key="15">
    <source>
        <dbReference type="PROSITE" id="PS51103"/>
    </source>
</evidence>
<feature type="transmembrane region" description="Helical" evidence="12">
    <location>
        <begin position="440"/>
        <end position="463"/>
    </location>
</feature>
<feature type="transmembrane region" description="Helical" evidence="12">
    <location>
        <begin position="302"/>
        <end position="329"/>
    </location>
</feature>
<evidence type="ECO:0000256" key="9">
    <source>
        <dbReference type="ARBA" id="ARBA00022989"/>
    </source>
</evidence>
<dbReference type="AlphaFoldDB" id="A0A345HIU1"/>
<dbReference type="InterPro" id="IPR036878">
    <property type="entry name" value="Glu_permease_IIB"/>
</dbReference>
<dbReference type="PROSITE" id="PS51103">
    <property type="entry name" value="PTS_EIIC_TYPE_1"/>
    <property type="match status" value="1"/>
</dbReference>
<dbReference type="InterPro" id="IPR001127">
    <property type="entry name" value="PTS_EIIA_1_perm"/>
</dbReference>
<dbReference type="GO" id="GO:0015771">
    <property type="term" value="P:trehalose transport"/>
    <property type="evidence" value="ECO:0007669"/>
    <property type="project" value="TreeGrafter"/>
</dbReference>
<dbReference type="InterPro" id="IPR003352">
    <property type="entry name" value="PTS_EIIC"/>
</dbReference>
<dbReference type="Pfam" id="PF00367">
    <property type="entry name" value="PTS_EIIB"/>
    <property type="match status" value="1"/>
</dbReference>
<dbReference type="GO" id="GO:0016301">
    <property type="term" value="F:kinase activity"/>
    <property type="evidence" value="ECO:0007669"/>
    <property type="project" value="UniProtKB-KW"/>
</dbReference>
<keyword evidence="7 12" id="KW-0812">Transmembrane</keyword>
<organism evidence="16 17">
    <name type="scientific">Streptomyces paludis</name>
    <dbReference type="NCBI Taxonomy" id="2282738"/>
    <lineage>
        <taxon>Bacteria</taxon>
        <taxon>Bacillati</taxon>
        <taxon>Actinomycetota</taxon>
        <taxon>Actinomycetes</taxon>
        <taxon>Kitasatosporales</taxon>
        <taxon>Streptomycetaceae</taxon>
        <taxon>Streptomyces</taxon>
    </lineage>
</organism>
<keyword evidence="6" id="KW-0598">Phosphotransferase system</keyword>
<feature type="transmembrane region" description="Helical" evidence="12">
    <location>
        <begin position="399"/>
        <end position="420"/>
    </location>
</feature>
<evidence type="ECO:0000259" key="14">
    <source>
        <dbReference type="PROSITE" id="PS51098"/>
    </source>
</evidence>
<dbReference type="PANTHER" id="PTHR30175:SF1">
    <property type="entry name" value="PTS SYSTEM ARBUTIN-, CELLOBIOSE-, AND SALICIN-SPECIFIC EIIBC COMPONENT-RELATED"/>
    <property type="match status" value="1"/>
</dbReference>
<feature type="transmembrane region" description="Helical" evidence="12">
    <location>
        <begin position="147"/>
        <end position="166"/>
    </location>
</feature>
<comment type="subcellular location">
    <subcellularLocation>
        <location evidence="1">Cell membrane</location>
        <topology evidence="1">Multi-pass membrane protein</topology>
    </subcellularLocation>
</comment>
<keyword evidence="17" id="KW-1185">Reference proteome</keyword>
<dbReference type="GO" id="GO:0090589">
    <property type="term" value="F:protein-phosphocysteine-trehalose phosphotransferase system transporter activity"/>
    <property type="evidence" value="ECO:0007669"/>
    <property type="project" value="TreeGrafter"/>
</dbReference>
<feature type="domain" description="PTS EIIC type-1" evidence="15">
    <location>
        <begin position="108"/>
        <end position="477"/>
    </location>
</feature>
<dbReference type="PROSITE" id="PS01035">
    <property type="entry name" value="PTS_EIIB_TYPE_1_CYS"/>
    <property type="match status" value="1"/>
</dbReference>
<dbReference type="RefSeq" id="WP_114657994.1">
    <property type="nucleotide sequence ID" value="NZ_CP031194.1"/>
</dbReference>
<dbReference type="Pfam" id="PF02378">
    <property type="entry name" value="PTS_EIIC"/>
    <property type="match status" value="1"/>
</dbReference>
<dbReference type="InterPro" id="IPR011297">
    <property type="entry name" value="PTS_IIABC_b_glu"/>
</dbReference>
<dbReference type="FunFam" id="2.70.70.10:FF:000001">
    <property type="entry name" value="PTS system glucose-specific IIA component"/>
    <property type="match status" value="1"/>
</dbReference>
<keyword evidence="2" id="KW-0813">Transport</keyword>
<keyword evidence="5" id="KW-0808">Transferase</keyword>
<dbReference type="Proteomes" id="UP000253868">
    <property type="component" value="Chromosome"/>
</dbReference>
<accession>A0A345HIU1</accession>
<evidence type="ECO:0000313" key="17">
    <source>
        <dbReference type="Proteomes" id="UP000253868"/>
    </source>
</evidence>
<evidence type="ECO:0000256" key="4">
    <source>
        <dbReference type="ARBA" id="ARBA00022597"/>
    </source>
</evidence>
<dbReference type="SUPFAM" id="SSF51261">
    <property type="entry name" value="Duplicated hybrid motif"/>
    <property type="match status" value="1"/>
</dbReference>
<feature type="active site" description="Phosphocysteine intermediate; for EIIB activity" evidence="11">
    <location>
        <position position="32"/>
    </location>
</feature>
<dbReference type="NCBIfam" id="TIGR01995">
    <property type="entry name" value="PTS-II-ABC-beta"/>
    <property type="match status" value="1"/>
</dbReference>
<dbReference type="GO" id="GO:0005886">
    <property type="term" value="C:plasma membrane"/>
    <property type="evidence" value="ECO:0007669"/>
    <property type="project" value="UniProtKB-SubCell"/>
</dbReference>
<keyword evidence="3" id="KW-1003">Cell membrane</keyword>
<keyword evidence="9 12" id="KW-1133">Transmembrane helix</keyword>
<feature type="transmembrane region" description="Helical" evidence="12">
    <location>
        <begin position="216"/>
        <end position="240"/>
    </location>
</feature>
<evidence type="ECO:0000313" key="16">
    <source>
        <dbReference type="EMBL" id="AXG76615.1"/>
    </source>
</evidence>
<feature type="transmembrane region" description="Helical" evidence="12">
    <location>
        <begin position="260"/>
        <end position="282"/>
    </location>
</feature>
<evidence type="ECO:0000256" key="1">
    <source>
        <dbReference type="ARBA" id="ARBA00004651"/>
    </source>
</evidence>
<dbReference type="NCBIfam" id="TIGR00830">
    <property type="entry name" value="PTBA"/>
    <property type="match status" value="1"/>
</dbReference>
<evidence type="ECO:0000256" key="7">
    <source>
        <dbReference type="ARBA" id="ARBA00022692"/>
    </source>
</evidence>
<evidence type="ECO:0000256" key="10">
    <source>
        <dbReference type="ARBA" id="ARBA00023136"/>
    </source>
</evidence>
<feature type="transmembrane region" description="Helical" evidence="12">
    <location>
        <begin position="372"/>
        <end position="392"/>
    </location>
</feature>
<dbReference type="CDD" id="cd00212">
    <property type="entry name" value="PTS_IIB_glc"/>
    <property type="match status" value="1"/>
</dbReference>
<dbReference type="InterPro" id="IPR050558">
    <property type="entry name" value="PTS_Sugar-Specific_Components"/>
</dbReference>
<dbReference type="Gene3D" id="3.30.1360.60">
    <property type="entry name" value="Glucose permease domain IIB"/>
    <property type="match status" value="1"/>
</dbReference>
<dbReference type="FunFam" id="3.30.1360.60:FF:000001">
    <property type="entry name" value="PTS system glucose-specific IIBC component PtsG"/>
    <property type="match status" value="1"/>
</dbReference>
<evidence type="ECO:0000259" key="13">
    <source>
        <dbReference type="PROSITE" id="PS51093"/>
    </source>
</evidence>
<evidence type="ECO:0000256" key="11">
    <source>
        <dbReference type="PROSITE-ProRule" id="PRU00421"/>
    </source>
</evidence>
<reference evidence="17" key="1">
    <citation type="submission" date="2018-07" db="EMBL/GenBank/DDBJ databases">
        <authorList>
            <person name="Zhao J."/>
        </authorList>
    </citation>
    <scope>NUCLEOTIDE SEQUENCE [LARGE SCALE GENOMIC DNA]</scope>
    <source>
        <strain evidence="17">GSSD-12</strain>
    </source>
</reference>
<keyword evidence="4" id="KW-0762">Sugar transport</keyword>
<feature type="transmembrane region" description="Helical" evidence="12">
    <location>
        <begin position="341"/>
        <end position="360"/>
    </location>
</feature>
<proteinExistence type="predicted"/>
<dbReference type="OrthoDB" id="9797715at2"/>
<dbReference type="SUPFAM" id="SSF55604">
    <property type="entry name" value="Glucose permease domain IIB"/>
    <property type="match status" value="1"/>
</dbReference>
<name>A0A345HIU1_9ACTN</name>
<evidence type="ECO:0000256" key="6">
    <source>
        <dbReference type="ARBA" id="ARBA00022683"/>
    </source>
</evidence>
<dbReference type="KEGG" id="spad:DVK44_01810"/>
<feature type="transmembrane region" description="Helical" evidence="12">
    <location>
        <begin position="113"/>
        <end position="135"/>
    </location>
</feature>
<dbReference type="PROSITE" id="PS51098">
    <property type="entry name" value="PTS_EIIB_TYPE_1"/>
    <property type="match status" value="1"/>
</dbReference>
<evidence type="ECO:0000256" key="3">
    <source>
        <dbReference type="ARBA" id="ARBA00022475"/>
    </source>
</evidence>
<dbReference type="PROSITE" id="PS00371">
    <property type="entry name" value="PTS_EIIA_TYPE_1_HIS"/>
    <property type="match status" value="1"/>
</dbReference>
<dbReference type="PROSITE" id="PS51093">
    <property type="entry name" value="PTS_EIIA_TYPE_1"/>
    <property type="match status" value="1"/>
</dbReference>
<evidence type="ECO:0000256" key="8">
    <source>
        <dbReference type="ARBA" id="ARBA00022777"/>
    </source>
</evidence>
<dbReference type="Pfam" id="PF00358">
    <property type="entry name" value="PTS_EIIA_1"/>
    <property type="match status" value="1"/>
</dbReference>
<dbReference type="GO" id="GO:0008982">
    <property type="term" value="F:protein-N(PI)-phosphohistidine-sugar phosphotransferase activity"/>
    <property type="evidence" value="ECO:0007669"/>
    <property type="project" value="InterPro"/>
</dbReference>
<dbReference type="InterPro" id="IPR011055">
    <property type="entry name" value="Dup_hybrid_motif"/>
</dbReference>
<keyword evidence="8" id="KW-0418">Kinase</keyword>
<evidence type="ECO:0000256" key="2">
    <source>
        <dbReference type="ARBA" id="ARBA00022448"/>
    </source>
</evidence>
<feature type="domain" description="PTS EIIB type-1" evidence="14">
    <location>
        <begin position="10"/>
        <end position="92"/>
    </location>
</feature>
<dbReference type="GO" id="GO:0009401">
    <property type="term" value="P:phosphoenolpyruvate-dependent sugar phosphotransferase system"/>
    <property type="evidence" value="ECO:0007669"/>
    <property type="project" value="UniProtKB-KW"/>
</dbReference>
<feature type="domain" description="PTS EIIA type-1" evidence="13">
    <location>
        <begin position="507"/>
        <end position="609"/>
    </location>
</feature>
<dbReference type="Gene3D" id="2.70.70.10">
    <property type="entry name" value="Glucose Permease (Domain IIA)"/>
    <property type="match status" value="1"/>
</dbReference>
<dbReference type="InterPro" id="IPR013013">
    <property type="entry name" value="PTS_EIIC_1"/>
</dbReference>
<feature type="transmembrane region" description="Helical" evidence="12">
    <location>
        <begin position="178"/>
        <end position="196"/>
    </location>
</feature>
<dbReference type="PANTHER" id="PTHR30175">
    <property type="entry name" value="PHOSPHOTRANSFERASE SYSTEM TRANSPORT PROTEIN"/>
    <property type="match status" value="1"/>
</dbReference>
<protein>
    <submittedName>
        <fullName evidence="16">PTS beta-glucoside transporter subunit IIBCA</fullName>
    </submittedName>
</protein>
<gene>
    <name evidence="16" type="ORF">DVK44_01810</name>
</gene>